<dbReference type="Proteomes" id="UP000887565">
    <property type="component" value="Unplaced"/>
</dbReference>
<evidence type="ECO:0000313" key="1">
    <source>
        <dbReference type="Proteomes" id="UP000887565"/>
    </source>
</evidence>
<keyword evidence="1" id="KW-1185">Reference proteome</keyword>
<evidence type="ECO:0000313" key="2">
    <source>
        <dbReference type="WBParaSite" id="nRc.2.0.1.t18030-RA"/>
    </source>
</evidence>
<organism evidence="1 2">
    <name type="scientific">Romanomermis culicivorax</name>
    <name type="common">Nematode worm</name>
    <dbReference type="NCBI Taxonomy" id="13658"/>
    <lineage>
        <taxon>Eukaryota</taxon>
        <taxon>Metazoa</taxon>
        <taxon>Ecdysozoa</taxon>
        <taxon>Nematoda</taxon>
        <taxon>Enoplea</taxon>
        <taxon>Dorylaimia</taxon>
        <taxon>Mermithida</taxon>
        <taxon>Mermithoidea</taxon>
        <taxon>Mermithidae</taxon>
        <taxon>Romanomermis</taxon>
    </lineage>
</organism>
<name>A0A915IX93_ROMCU</name>
<sequence>MKNKTSWSNTNEISLSRLAFVIRRPFLSGGKSLTVAVDRATDDQSSDGDDENANRLQMKGKRTCSPIIAALLSALPDAGALEQQ</sequence>
<accession>A0A915IX93</accession>
<protein>
    <submittedName>
        <fullName evidence="2">Uncharacterized protein</fullName>
    </submittedName>
</protein>
<dbReference type="AlphaFoldDB" id="A0A915IX93"/>
<reference evidence="2" key="1">
    <citation type="submission" date="2022-11" db="UniProtKB">
        <authorList>
            <consortium name="WormBaseParasite"/>
        </authorList>
    </citation>
    <scope>IDENTIFICATION</scope>
</reference>
<dbReference type="WBParaSite" id="nRc.2.0.1.t18030-RA">
    <property type="protein sequence ID" value="nRc.2.0.1.t18030-RA"/>
    <property type="gene ID" value="nRc.2.0.1.g18030"/>
</dbReference>
<proteinExistence type="predicted"/>